<sequence>MSWIIEHISDLSLESEMHFLMIDIEPPSIWILRSFSFNSSFTTSKHACASVAKVEPTFSWMVALEAITLPLPSIATTPEPALKRSLLKLALKLIFISFLEGGTHVSLIIALASPFSSK</sequence>
<name>A0A5D2ISU0_GOSTO</name>
<dbReference type="AlphaFoldDB" id="A0A5D2ISU0"/>
<keyword evidence="3" id="KW-1185">Reference proteome</keyword>
<keyword evidence="1" id="KW-1133">Transmembrane helix</keyword>
<accession>A0A5D2ISU0</accession>
<gene>
    <name evidence="2" type="ORF">ES332_D11G264000v1</name>
</gene>
<protein>
    <submittedName>
        <fullName evidence="2">Uncharacterized protein</fullName>
    </submittedName>
</protein>
<keyword evidence="1" id="KW-0812">Transmembrane</keyword>
<feature type="transmembrane region" description="Helical" evidence="1">
    <location>
        <begin position="93"/>
        <end position="115"/>
    </location>
</feature>
<proteinExistence type="predicted"/>
<evidence type="ECO:0000313" key="2">
    <source>
        <dbReference type="EMBL" id="TYH45430.1"/>
    </source>
</evidence>
<dbReference type="EMBL" id="CM017633">
    <property type="protein sequence ID" value="TYH45430.1"/>
    <property type="molecule type" value="Genomic_DNA"/>
</dbReference>
<dbReference type="Proteomes" id="UP000322667">
    <property type="component" value="Chromosome D11"/>
</dbReference>
<organism evidence="2 3">
    <name type="scientific">Gossypium tomentosum</name>
    <name type="common">Hawaiian cotton</name>
    <name type="synonym">Gossypium sandvicense</name>
    <dbReference type="NCBI Taxonomy" id="34277"/>
    <lineage>
        <taxon>Eukaryota</taxon>
        <taxon>Viridiplantae</taxon>
        <taxon>Streptophyta</taxon>
        <taxon>Embryophyta</taxon>
        <taxon>Tracheophyta</taxon>
        <taxon>Spermatophyta</taxon>
        <taxon>Magnoliopsida</taxon>
        <taxon>eudicotyledons</taxon>
        <taxon>Gunneridae</taxon>
        <taxon>Pentapetalae</taxon>
        <taxon>rosids</taxon>
        <taxon>malvids</taxon>
        <taxon>Malvales</taxon>
        <taxon>Malvaceae</taxon>
        <taxon>Malvoideae</taxon>
        <taxon>Gossypium</taxon>
    </lineage>
</organism>
<reference evidence="2 3" key="1">
    <citation type="submission" date="2019-07" db="EMBL/GenBank/DDBJ databases">
        <title>WGS assembly of Gossypium tomentosum.</title>
        <authorList>
            <person name="Chen Z.J."/>
            <person name="Sreedasyam A."/>
            <person name="Ando A."/>
            <person name="Song Q."/>
            <person name="De L."/>
            <person name="Hulse-Kemp A."/>
            <person name="Ding M."/>
            <person name="Ye W."/>
            <person name="Kirkbride R."/>
            <person name="Jenkins J."/>
            <person name="Plott C."/>
            <person name="Lovell J."/>
            <person name="Lin Y.-M."/>
            <person name="Vaughn R."/>
            <person name="Liu B."/>
            <person name="Li W."/>
            <person name="Simpson S."/>
            <person name="Scheffler B."/>
            <person name="Saski C."/>
            <person name="Grover C."/>
            <person name="Hu G."/>
            <person name="Conover J."/>
            <person name="Carlson J."/>
            <person name="Shu S."/>
            <person name="Boston L."/>
            <person name="Williams M."/>
            <person name="Peterson D."/>
            <person name="Mcgee K."/>
            <person name="Jones D."/>
            <person name="Wendel J."/>
            <person name="Stelly D."/>
            <person name="Grimwood J."/>
            <person name="Schmutz J."/>
        </authorList>
    </citation>
    <scope>NUCLEOTIDE SEQUENCE [LARGE SCALE GENOMIC DNA]</scope>
    <source>
        <strain evidence="2">7179.01</strain>
    </source>
</reference>
<evidence type="ECO:0000256" key="1">
    <source>
        <dbReference type="SAM" id="Phobius"/>
    </source>
</evidence>
<keyword evidence="1" id="KW-0472">Membrane</keyword>
<evidence type="ECO:0000313" key="3">
    <source>
        <dbReference type="Proteomes" id="UP000322667"/>
    </source>
</evidence>